<name>A0ABP7X5Z5_9SPHI</name>
<accession>A0ABP7X5Z5</accession>
<dbReference type="EMBL" id="BAABCV010000017">
    <property type="protein sequence ID" value="GAA4105250.1"/>
    <property type="molecule type" value="Genomic_DNA"/>
</dbReference>
<evidence type="ECO:0000313" key="2">
    <source>
        <dbReference type="Proteomes" id="UP001500841"/>
    </source>
</evidence>
<reference evidence="2" key="1">
    <citation type="journal article" date="2019" name="Int. J. Syst. Evol. Microbiol.">
        <title>The Global Catalogue of Microorganisms (GCM) 10K type strain sequencing project: providing services to taxonomists for standard genome sequencing and annotation.</title>
        <authorList>
            <consortium name="The Broad Institute Genomics Platform"/>
            <consortium name="The Broad Institute Genome Sequencing Center for Infectious Disease"/>
            <person name="Wu L."/>
            <person name="Ma J."/>
        </authorList>
    </citation>
    <scope>NUCLEOTIDE SEQUENCE [LARGE SCALE GENOMIC DNA]</scope>
    <source>
        <strain evidence="2">JCM 17085</strain>
    </source>
</reference>
<comment type="caution">
    <text evidence="1">The sequence shown here is derived from an EMBL/GenBank/DDBJ whole genome shotgun (WGS) entry which is preliminary data.</text>
</comment>
<dbReference type="Proteomes" id="UP001500841">
    <property type="component" value="Unassembled WGS sequence"/>
</dbReference>
<evidence type="ECO:0008006" key="3">
    <source>
        <dbReference type="Google" id="ProtNLM"/>
    </source>
</evidence>
<gene>
    <name evidence="1" type="ORF">GCM10022392_33750</name>
</gene>
<sequence>MLIPGIACAQQSVLYNSHRQLIADTSFVIDKKSFSNLPLFEKEILPRIYNNVKYPARLRYNGVNGSVVAKLVISGDSLSFRIMKSSYDDFNLPVSTCLKNLSRYIQSGLFPKKEMLSFYVPIKFEVILNRYQETLKKNKMITIEAYEEAPVIYEVN</sequence>
<keyword evidence="2" id="KW-1185">Reference proteome</keyword>
<organism evidence="1 2">
    <name type="scientific">Mucilaginibacter panaciglaebae</name>
    <dbReference type="NCBI Taxonomy" id="502331"/>
    <lineage>
        <taxon>Bacteria</taxon>
        <taxon>Pseudomonadati</taxon>
        <taxon>Bacteroidota</taxon>
        <taxon>Sphingobacteriia</taxon>
        <taxon>Sphingobacteriales</taxon>
        <taxon>Sphingobacteriaceae</taxon>
        <taxon>Mucilaginibacter</taxon>
    </lineage>
</organism>
<protein>
    <recommendedName>
        <fullName evidence="3">TonB-like protein</fullName>
    </recommendedName>
</protein>
<proteinExistence type="predicted"/>
<evidence type="ECO:0000313" key="1">
    <source>
        <dbReference type="EMBL" id="GAA4105250.1"/>
    </source>
</evidence>